<proteinExistence type="predicted"/>
<dbReference type="Proteomes" id="UP000183988">
    <property type="component" value="Unassembled WGS sequence"/>
</dbReference>
<dbReference type="OrthoDB" id="6313019at2"/>
<dbReference type="RefSeq" id="WP_072891951.1">
    <property type="nucleotide sequence ID" value="NZ_FQVW01000068.1"/>
</dbReference>
<accession>A0A1M5MYX7</accession>
<evidence type="ECO:0000313" key="2">
    <source>
        <dbReference type="Proteomes" id="UP000183988"/>
    </source>
</evidence>
<sequence>MIILRSGVTGFQPAPNEDEKKFKQVCYALPDAKILEFIEEPPTKNYYECQMIVAEKMIYILLNKHYPFMASVTHTNEMTFIHNRELMSFFGDYYNVLSPEQLREPIRYSQNKNIVIHNENTLHQAELKQLVYWKPRSVGEVVFNTWD</sequence>
<name>A0A1M5MYX7_9BACI</name>
<dbReference type="AlphaFoldDB" id="A0A1M5MYX7"/>
<reference evidence="1 2" key="1">
    <citation type="submission" date="2016-11" db="EMBL/GenBank/DDBJ databases">
        <authorList>
            <person name="Jaros S."/>
            <person name="Januszkiewicz K."/>
            <person name="Wedrychowicz H."/>
        </authorList>
    </citation>
    <scope>NUCLEOTIDE SEQUENCE [LARGE SCALE GENOMIC DNA]</scope>
    <source>
        <strain evidence="1 2">IBRC-M 10683</strain>
    </source>
</reference>
<keyword evidence="2" id="KW-1185">Reference proteome</keyword>
<protein>
    <submittedName>
        <fullName evidence="1">Uncharacterized protein</fullName>
    </submittedName>
</protein>
<dbReference type="STRING" id="930117.SAMN05216225_10683"/>
<organism evidence="1 2">
    <name type="scientific">Ornithinibacillus halophilus</name>
    <dbReference type="NCBI Taxonomy" id="930117"/>
    <lineage>
        <taxon>Bacteria</taxon>
        <taxon>Bacillati</taxon>
        <taxon>Bacillota</taxon>
        <taxon>Bacilli</taxon>
        <taxon>Bacillales</taxon>
        <taxon>Bacillaceae</taxon>
        <taxon>Ornithinibacillus</taxon>
    </lineage>
</organism>
<gene>
    <name evidence="1" type="ORF">SAMN05216225_10683</name>
</gene>
<evidence type="ECO:0000313" key="1">
    <source>
        <dbReference type="EMBL" id="SHG82427.1"/>
    </source>
</evidence>
<dbReference type="EMBL" id="FQVW01000068">
    <property type="protein sequence ID" value="SHG82427.1"/>
    <property type="molecule type" value="Genomic_DNA"/>
</dbReference>